<feature type="signal peptide" evidence="2">
    <location>
        <begin position="1"/>
        <end position="25"/>
    </location>
</feature>
<dbReference type="PANTHER" id="PTHR31694:SF25">
    <property type="entry name" value="PROTEIN PCC13-62, PUTATIVE, EXPRESSED-RELATED"/>
    <property type="match status" value="1"/>
</dbReference>
<evidence type="ECO:0008006" key="5">
    <source>
        <dbReference type="Google" id="ProtNLM"/>
    </source>
</evidence>
<gene>
    <name evidence="3" type="ORF">LUZ61_003608</name>
</gene>
<name>A0AAD5ZL78_9POAL</name>
<dbReference type="Pfam" id="PF13668">
    <property type="entry name" value="Ferritin_2"/>
    <property type="match status" value="1"/>
</dbReference>
<evidence type="ECO:0000256" key="1">
    <source>
        <dbReference type="SAM" id="MobiDB-lite"/>
    </source>
</evidence>
<organism evidence="3 4">
    <name type="scientific">Rhynchospora tenuis</name>
    <dbReference type="NCBI Taxonomy" id="198213"/>
    <lineage>
        <taxon>Eukaryota</taxon>
        <taxon>Viridiplantae</taxon>
        <taxon>Streptophyta</taxon>
        <taxon>Embryophyta</taxon>
        <taxon>Tracheophyta</taxon>
        <taxon>Spermatophyta</taxon>
        <taxon>Magnoliopsida</taxon>
        <taxon>Liliopsida</taxon>
        <taxon>Poales</taxon>
        <taxon>Cyperaceae</taxon>
        <taxon>Cyperoideae</taxon>
        <taxon>Rhynchosporeae</taxon>
        <taxon>Rhynchospora</taxon>
    </lineage>
</organism>
<dbReference type="Proteomes" id="UP001210211">
    <property type="component" value="Unassembled WGS sequence"/>
</dbReference>
<reference evidence="3 4" key="1">
    <citation type="journal article" date="2022" name="Cell">
        <title>Repeat-based holocentromeres influence genome architecture and karyotype evolution.</title>
        <authorList>
            <person name="Hofstatter P.G."/>
            <person name="Thangavel G."/>
            <person name="Lux T."/>
            <person name="Neumann P."/>
            <person name="Vondrak T."/>
            <person name="Novak P."/>
            <person name="Zhang M."/>
            <person name="Costa L."/>
            <person name="Castellani M."/>
            <person name="Scott A."/>
            <person name="Toegelov H."/>
            <person name="Fuchs J."/>
            <person name="Mata-Sucre Y."/>
            <person name="Dias Y."/>
            <person name="Vanzela A.L.L."/>
            <person name="Huettel B."/>
            <person name="Almeida C.C.S."/>
            <person name="Simkova H."/>
            <person name="Souza G."/>
            <person name="Pedrosa-Harand A."/>
            <person name="Macas J."/>
            <person name="Mayer K.F.X."/>
            <person name="Houben A."/>
            <person name="Marques A."/>
        </authorList>
    </citation>
    <scope>NUCLEOTIDE SEQUENCE [LARGE SCALE GENOMIC DNA]</scope>
    <source>
        <strain evidence="3">RhyTen1mFocal</strain>
    </source>
</reference>
<evidence type="ECO:0000256" key="2">
    <source>
        <dbReference type="SAM" id="SignalP"/>
    </source>
</evidence>
<accession>A0AAD5ZL78</accession>
<dbReference type="EMBL" id="JAMRDG010000001">
    <property type="protein sequence ID" value="KAJ3699903.1"/>
    <property type="molecule type" value="Genomic_DNA"/>
</dbReference>
<evidence type="ECO:0000313" key="3">
    <source>
        <dbReference type="EMBL" id="KAJ3699903.1"/>
    </source>
</evidence>
<sequence length="426" mass="48033">MDPTIYYSLKLNAFMLLSILSSTIASKPLVTNTQPKISNYPPFPTCPIKASEIPLIQYLIPYDDDSPRCTPMPPHSNVPVFPYDRPPFHFALNLEFIEAEWFLHGALGIGLDEIAPELAHGGPPPIDGQKANLDEVTQRIITEFAYQEVGHVRYIEAVFGPIQRPLIDISRAHWAKLMNMALGYKLDPPFDPFIDSLHYMVASYVLPYIGLNGYTGANPNLDGYRSKRSLAGLLGVESAQDAILRGWLFERLEDIVEPYNITVAVFTDKISQLRNRLAMCGIRDEGLIVPPELGAEMRICTNVISANVDSISYSRTPKEILRIVYETGDEHTPGGFLPEGGNGEIARMYLEQYNPQPPENSDKYFNYPGYDYEEYPYLEPPSYYGKYPYEGVPSYNKSPYKMPSKNKQNPNEKPQSYGATPVNRKP</sequence>
<evidence type="ECO:0000313" key="4">
    <source>
        <dbReference type="Proteomes" id="UP001210211"/>
    </source>
</evidence>
<feature type="compositionally biased region" description="Polar residues" evidence="1">
    <location>
        <begin position="405"/>
        <end position="418"/>
    </location>
</feature>
<keyword evidence="4" id="KW-1185">Reference proteome</keyword>
<protein>
    <recommendedName>
        <fullName evidence="5">Desiccation-related protein PCC13-62</fullName>
    </recommendedName>
</protein>
<feature type="region of interest" description="Disordered" evidence="1">
    <location>
        <begin position="395"/>
        <end position="426"/>
    </location>
</feature>
<dbReference type="AlphaFoldDB" id="A0AAD5ZL78"/>
<feature type="chain" id="PRO_5041931060" description="Desiccation-related protein PCC13-62" evidence="2">
    <location>
        <begin position="26"/>
        <end position="426"/>
    </location>
</feature>
<dbReference type="PANTHER" id="PTHR31694">
    <property type="entry name" value="DESICCATION-LIKE PROTEIN"/>
    <property type="match status" value="1"/>
</dbReference>
<proteinExistence type="predicted"/>
<dbReference type="InterPro" id="IPR052965">
    <property type="entry name" value="Pigment-catalase-like"/>
</dbReference>
<comment type="caution">
    <text evidence="3">The sequence shown here is derived from an EMBL/GenBank/DDBJ whole genome shotgun (WGS) entry which is preliminary data.</text>
</comment>
<keyword evidence="2" id="KW-0732">Signal</keyword>